<dbReference type="STRING" id="112413.SAMN05421854_110140"/>
<dbReference type="Proteomes" id="UP000199137">
    <property type="component" value="Unassembled WGS sequence"/>
</dbReference>
<protein>
    <submittedName>
        <fullName evidence="1">Uncharacterized protein</fullName>
    </submittedName>
</protein>
<organism evidence="1 2">
    <name type="scientific">Amycolatopsis rubida</name>
    <dbReference type="NCBI Taxonomy" id="112413"/>
    <lineage>
        <taxon>Bacteria</taxon>
        <taxon>Bacillati</taxon>
        <taxon>Actinomycetota</taxon>
        <taxon>Actinomycetes</taxon>
        <taxon>Pseudonocardiales</taxon>
        <taxon>Pseudonocardiaceae</taxon>
        <taxon>Amycolatopsis</taxon>
    </lineage>
</organism>
<evidence type="ECO:0000313" key="1">
    <source>
        <dbReference type="EMBL" id="SFQ29335.1"/>
    </source>
</evidence>
<accession>A0A1I5XBI8</accession>
<sequence length="125" mass="14188">MTTLSSERWLPRNFRPEPVAADGVVIGIPPDPETNRDALALSKMAKLGFRLSGISGDAREMYFRRFTVQFADLALLRTGPGEPCRAEPYPREGFPWEREIWPSPQMGIEDLFFETILQLAEWSSS</sequence>
<dbReference type="EMBL" id="FOWC01000010">
    <property type="protein sequence ID" value="SFQ29335.1"/>
    <property type="molecule type" value="Genomic_DNA"/>
</dbReference>
<proteinExistence type="predicted"/>
<name>A0A1I5XBI8_9PSEU</name>
<gene>
    <name evidence="1" type="ORF">SAMN05421854_110140</name>
</gene>
<dbReference type="AlphaFoldDB" id="A0A1I5XBI8"/>
<reference evidence="1 2" key="1">
    <citation type="submission" date="2016-10" db="EMBL/GenBank/DDBJ databases">
        <authorList>
            <person name="de Groot N.N."/>
        </authorList>
    </citation>
    <scope>NUCLEOTIDE SEQUENCE [LARGE SCALE GENOMIC DNA]</scope>
    <source>
        <strain evidence="1 2">DSM 44637</strain>
    </source>
</reference>
<evidence type="ECO:0000313" key="2">
    <source>
        <dbReference type="Proteomes" id="UP000199137"/>
    </source>
</evidence>
<dbReference type="RefSeq" id="WP_093575687.1">
    <property type="nucleotide sequence ID" value="NZ_FOWC01000010.1"/>
</dbReference>